<sequence length="54" mass="5975">MRDIVWRGNPSLTRSGWDLLESNFVKLFQGNSVGITGEFCSEIGLSFITPPIGM</sequence>
<proteinExistence type="predicted"/>
<reference evidence="1 2" key="1">
    <citation type="submission" date="2019-08" db="EMBL/GenBank/DDBJ databases">
        <title>Deep-cultivation of Planctomycetes and their phenomic and genomic characterization uncovers novel biology.</title>
        <authorList>
            <person name="Wiegand S."/>
            <person name="Jogler M."/>
            <person name="Boedeker C."/>
            <person name="Pinto D."/>
            <person name="Vollmers J."/>
            <person name="Rivas-Marin E."/>
            <person name="Kohn T."/>
            <person name="Peeters S.H."/>
            <person name="Heuer A."/>
            <person name="Rast P."/>
            <person name="Oberbeckmann S."/>
            <person name="Bunk B."/>
            <person name="Jeske O."/>
            <person name="Meyerdierks A."/>
            <person name="Storesund J.E."/>
            <person name="Kallscheuer N."/>
            <person name="Luecker S."/>
            <person name="Lage O.M."/>
            <person name="Pohl T."/>
            <person name="Merkel B.J."/>
            <person name="Hornburger P."/>
            <person name="Mueller R.-W."/>
            <person name="Bruemmer F."/>
            <person name="Labrenz M."/>
            <person name="Spormann A.M."/>
            <person name="Op Den Camp H."/>
            <person name="Overmann J."/>
            <person name="Amann R."/>
            <person name="Jetten M.S.M."/>
            <person name="Mascher T."/>
            <person name="Medema M.H."/>
            <person name="Devos D.P."/>
            <person name="Kaster A.-K."/>
            <person name="Ovreas L."/>
            <person name="Rohde M."/>
            <person name="Galperin M.Y."/>
            <person name="Jogler C."/>
        </authorList>
    </citation>
    <scope>NUCLEOTIDE SEQUENCE [LARGE SCALE GENOMIC DNA]</scope>
    <source>
        <strain evidence="1 2">LF1</strain>
    </source>
</reference>
<name>A0A5B1CKJ9_9BACT</name>
<evidence type="ECO:0000313" key="2">
    <source>
        <dbReference type="Proteomes" id="UP000322699"/>
    </source>
</evidence>
<accession>A0A5B1CKJ9</accession>
<organism evidence="1 2">
    <name type="scientific">Rubripirellula obstinata</name>
    <dbReference type="NCBI Taxonomy" id="406547"/>
    <lineage>
        <taxon>Bacteria</taxon>
        <taxon>Pseudomonadati</taxon>
        <taxon>Planctomycetota</taxon>
        <taxon>Planctomycetia</taxon>
        <taxon>Pirellulales</taxon>
        <taxon>Pirellulaceae</taxon>
        <taxon>Rubripirellula</taxon>
    </lineage>
</organism>
<gene>
    <name evidence="1" type="ORF">LF1_41380</name>
</gene>
<keyword evidence="2" id="KW-1185">Reference proteome</keyword>
<protein>
    <submittedName>
        <fullName evidence="1">Uncharacterized protein</fullName>
    </submittedName>
</protein>
<dbReference type="AlphaFoldDB" id="A0A5B1CKJ9"/>
<evidence type="ECO:0000313" key="1">
    <source>
        <dbReference type="EMBL" id="KAA1261588.1"/>
    </source>
</evidence>
<dbReference type="EMBL" id="VRLW01000001">
    <property type="protein sequence ID" value="KAA1261588.1"/>
    <property type="molecule type" value="Genomic_DNA"/>
</dbReference>
<dbReference type="Proteomes" id="UP000322699">
    <property type="component" value="Unassembled WGS sequence"/>
</dbReference>
<comment type="caution">
    <text evidence="1">The sequence shown here is derived from an EMBL/GenBank/DDBJ whole genome shotgun (WGS) entry which is preliminary data.</text>
</comment>